<feature type="region of interest" description="Disordered" evidence="2">
    <location>
        <begin position="175"/>
        <end position="211"/>
    </location>
</feature>
<dbReference type="Gene3D" id="2.120.10.30">
    <property type="entry name" value="TolB, C-terminal domain"/>
    <property type="match status" value="1"/>
</dbReference>
<dbReference type="PANTHER" id="PTHR10907">
    <property type="entry name" value="REGUCALCIN"/>
    <property type="match status" value="1"/>
</dbReference>
<dbReference type="SUPFAM" id="SSF63829">
    <property type="entry name" value="Calcium-dependent phosphotriesterase"/>
    <property type="match status" value="1"/>
</dbReference>
<evidence type="ECO:0000256" key="2">
    <source>
        <dbReference type="SAM" id="MobiDB-lite"/>
    </source>
</evidence>
<keyword evidence="5" id="KW-1185">Reference proteome</keyword>
<accession>A0AAW1TKQ5</accession>
<gene>
    <name evidence="4" type="ORF">WJX84_008160</name>
</gene>
<dbReference type="InterPro" id="IPR011042">
    <property type="entry name" value="6-blade_b-propeller_TolB-like"/>
</dbReference>
<dbReference type="Pfam" id="PF08450">
    <property type="entry name" value="SGL"/>
    <property type="match status" value="1"/>
</dbReference>
<dbReference type="PANTHER" id="PTHR10907:SF47">
    <property type="entry name" value="REGUCALCIN"/>
    <property type="match status" value="1"/>
</dbReference>
<evidence type="ECO:0000259" key="3">
    <source>
        <dbReference type="Pfam" id="PF08450"/>
    </source>
</evidence>
<dbReference type="GO" id="GO:0004341">
    <property type="term" value="F:gluconolactonase activity"/>
    <property type="evidence" value="ECO:0007669"/>
    <property type="project" value="TreeGrafter"/>
</dbReference>
<dbReference type="AlphaFoldDB" id="A0AAW1TKQ5"/>
<sequence length="250" mass="26884">MLQVLPCSALQPLRSFDQAGKTRIPTLQGSLFAALNGDSQPPQPCSGLHAARGINSTRSVRCRVPGCVQAAQAGSLDLVVDLKGKLLESPVWDARQDVLVFVDTDGQKIHRYDPFAAEDSPDRLISVLLPEPVGFVGLTEEPSQVVAGMERRIVLVDLHMQSIIRDLAITPEEHGADGHRFNDGKPGPAGIGIFGRKHESSESPDGERGRVYRFDLGPGAAAGKLTEVRLSQDAMTASYVDGIRSGRRSN</sequence>
<dbReference type="Proteomes" id="UP001485043">
    <property type="component" value="Unassembled WGS sequence"/>
</dbReference>
<comment type="caution">
    <text evidence="4">The sequence shown here is derived from an EMBL/GenBank/DDBJ whole genome shotgun (WGS) entry which is preliminary data.</text>
</comment>
<name>A0AAW1TKQ5_9CHLO</name>
<feature type="domain" description="SMP-30/Gluconolactonase/LRE-like region" evidence="3">
    <location>
        <begin position="88"/>
        <end position="220"/>
    </location>
</feature>
<dbReference type="GO" id="GO:0019853">
    <property type="term" value="P:L-ascorbic acid biosynthetic process"/>
    <property type="evidence" value="ECO:0007669"/>
    <property type="project" value="TreeGrafter"/>
</dbReference>
<protein>
    <recommendedName>
        <fullName evidence="3">SMP-30/Gluconolactonase/LRE-like region domain-containing protein</fullName>
    </recommendedName>
</protein>
<evidence type="ECO:0000256" key="1">
    <source>
        <dbReference type="ARBA" id="ARBA00008853"/>
    </source>
</evidence>
<organism evidence="4 5">
    <name type="scientific">Apatococcus fuscideae</name>
    <dbReference type="NCBI Taxonomy" id="2026836"/>
    <lineage>
        <taxon>Eukaryota</taxon>
        <taxon>Viridiplantae</taxon>
        <taxon>Chlorophyta</taxon>
        <taxon>core chlorophytes</taxon>
        <taxon>Trebouxiophyceae</taxon>
        <taxon>Chlorellales</taxon>
        <taxon>Chlorellaceae</taxon>
        <taxon>Apatococcus</taxon>
    </lineage>
</organism>
<evidence type="ECO:0000313" key="4">
    <source>
        <dbReference type="EMBL" id="KAK9868711.1"/>
    </source>
</evidence>
<evidence type="ECO:0000313" key="5">
    <source>
        <dbReference type="Proteomes" id="UP001485043"/>
    </source>
</evidence>
<dbReference type="GO" id="GO:0005509">
    <property type="term" value="F:calcium ion binding"/>
    <property type="evidence" value="ECO:0007669"/>
    <property type="project" value="TreeGrafter"/>
</dbReference>
<comment type="similarity">
    <text evidence="1">Belongs to the SMP-30/CGR1 family.</text>
</comment>
<reference evidence="4 5" key="1">
    <citation type="journal article" date="2024" name="Nat. Commun.">
        <title>Phylogenomics reveals the evolutionary origins of lichenization in chlorophyte algae.</title>
        <authorList>
            <person name="Puginier C."/>
            <person name="Libourel C."/>
            <person name="Otte J."/>
            <person name="Skaloud P."/>
            <person name="Haon M."/>
            <person name="Grisel S."/>
            <person name="Petersen M."/>
            <person name="Berrin J.G."/>
            <person name="Delaux P.M."/>
            <person name="Dal Grande F."/>
            <person name="Keller J."/>
        </authorList>
    </citation>
    <scope>NUCLEOTIDE SEQUENCE [LARGE SCALE GENOMIC DNA]</scope>
    <source>
        <strain evidence="4 5">SAG 2523</strain>
    </source>
</reference>
<feature type="compositionally biased region" description="Basic and acidic residues" evidence="2">
    <location>
        <begin position="196"/>
        <end position="211"/>
    </location>
</feature>
<dbReference type="EMBL" id="JALJOV010000015">
    <property type="protein sequence ID" value="KAK9868711.1"/>
    <property type="molecule type" value="Genomic_DNA"/>
</dbReference>
<proteinExistence type="inferred from homology"/>
<dbReference type="InterPro" id="IPR013658">
    <property type="entry name" value="SGL"/>
</dbReference>